<evidence type="ECO:0000256" key="5">
    <source>
        <dbReference type="ARBA" id="ARBA00022741"/>
    </source>
</evidence>
<dbReference type="EMBL" id="WVIC01000008">
    <property type="protein sequence ID" value="NCJ06046.1"/>
    <property type="molecule type" value="Genomic_DNA"/>
</dbReference>
<comment type="function">
    <text evidence="9">Catalyzes the phosphorylation of the position 2 hydroxy group of 4-diphosphocytidyl-2C-methyl-D-erythritol.</text>
</comment>
<feature type="domain" description="GHMP kinase C-terminal" evidence="11">
    <location>
        <begin position="213"/>
        <end position="290"/>
    </location>
</feature>
<dbReference type="InterPro" id="IPR013750">
    <property type="entry name" value="GHMP_kinase_C_dom"/>
</dbReference>
<dbReference type="SUPFAM" id="SSF54211">
    <property type="entry name" value="Ribosomal protein S5 domain 2-like"/>
    <property type="match status" value="1"/>
</dbReference>
<dbReference type="InterPro" id="IPR036554">
    <property type="entry name" value="GHMP_kinase_C_sf"/>
</dbReference>
<accession>A0A8K1ZXS5</accession>
<keyword evidence="7 9" id="KW-0067">ATP-binding</keyword>
<proteinExistence type="inferred from homology"/>
<dbReference type="PANTHER" id="PTHR43527">
    <property type="entry name" value="4-DIPHOSPHOCYTIDYL-2-C-METHYL-D-ERYTHRITOL KINASE, CHLOROPLASTIC"/>
    <property type="match status" value="1"/>
</dbReference>
<comment type="similarity">
    <text evidence="1 9">Belongs to the GHMP kinase family. IspE subfamily.</text>
</comment>
<sequence length="309" mass="33440">MHAYTLLAPAKINLLLEILGDRTDGFHELVMVLQSVDLADLVELRPLGGERIQIHCDHPEVPTHESNLAFKAARLMQQKFPGRGGVSATIHKQIPVGAGLAGGSTNAAAVLVGLDLMWNLGLTQGELQGLGAALGSDVPFCISGGTALALGRGEVLSPLLDLDQLYVVLAKYRSLAISTSWAYQTYRQQFGHTYPQTPTALEQSRRQGPSVPMVAAINHRDLTQIGSLLYNDLERVVLPQHPQVQKLRDQFLQFEAKGALMSGSGSTVFGLTETRSQAETLAEQMRSVFPDPDLDLWVTKLISSGIQVA</sequence>
<dbReference type="InterPro" id="IPR004424">
    <property type="entry name" value="IspE"/>
</dbReference>
<evidence type="ECO:0000259" key="11">
    <source>
        <dbReference type="Pfam" id="PF08544"/>
    </source>
</evidence>
<dbReference type="EC" id="2.7.1.148" evidence="2 9"/>
<dbReference type="HAMAP" id="MF_00061">
    <property type="entry name" value="IspE"/>
    <property type="match status" value="1"/>
</dbReference>
<evidence type="ECO:0000313" key="13">
    <source>
        <dbReference type="Proteomes" id="UP000607397"/>
    </source>
</evidence>
<keyword evidence="9" id="KW-0414">Isoprene biosynthesis</keyword>
<dbReference type="Pfam" id="PF00288">
    <property type="entry name" value="GHMP_kinases_N"/>
    <property type="match status" value="1"/>
</dbReference>
<feature type="domain" description="GHMP kinase N-terminal" evidence="10">
    <location>
        <begin position="67"/>
        <end position="145"/>
    </location>
</feature>
<evidence type="ECO:0000256" key="4">
    <source>
        <dbReference type="ARBA" id="ARBA00022679"/>
    </source>
</evidence>
<organism evidence="12 13">
    <name type="scientific">Petrachloros mirabilis ULC683</name>
    <dbReference type="NCBI Taxonomy" id="2781853"/>
    <lineage>
        <taxon>Bacteria</taxon>
        <taxon>Bacillati</taxon>
        <taxon>Cyanobacteriota</taxon>
        <taxon>Cyanophyceae</taxon>
        <taxon>Synechococcales</taxon>
        <taxon>Petrachlorosaceae</taxon>
        <taxon>Petrachloros</taxon>
        <taxon>Petrachloros mirabilis</taxon>
    </lineage>
</organism>
<dbReference type="InterPro" id="IPR006204">
    <property type="entry name" value="GHMP_kinase_N_dom"/>
</dbReference>
<dbReference type="Gene3D" id="3.30.70.890">
    <property type="entry name" value="GHMP kinase, C-terminal domain"/>
    <property type="match status" value="1"/>
</dbReference>
<dbReference type="GO" id="GO:0016114">
    <property type="term" value="P:terpenoid biosynthetic process"/>
    <property type="evidence" value="ECO:0007669"/>
    <property type="project" value="UniProtKB-UniRule"/>
</dbReference>
<dbReference type="GO" id="GO:0005524">
    <property type="term" value="F:ATP binding"/>
    <property type="evidence" value="ECO:0007669"/>
    <property type="project" value="UniProtKB-UniRule"/>
</dbReference>
<evidence type="ECO:0000256" key="1">
    <source>
        <dbReference type="ARBA" id="ARBA00009684"/>
    </source>
</evidence>
<dbReference type="NCBIfam" id="TIGR00154">
    <property type="entry name" value="ispE"/>
    <property type="match status" value="1"/>
</dbReference>
<keyword evidence="13" id="KW-1185">Reference proteome</keyword>
<dbReference type="InterPro" id="IPR020568">
    <property type="entry name" value="Ribosomal_Su5_D2-typ_SF"/>
</dbReference>
<dbReference type="InterPro" id="IPR014721">
    <property type="entry name" value="Ribsml_uS5_D2-typ_fold_subgr"/>
</dbReference>
<feature type="active site" evidence="9">
    <location>
        <position position="11"/>
    </location>
</feature>
<evidence type="ECO:0000256" key="8">
    <source>
        <dbReference type="ARBA" id="ARBA00032554"/>
    </source>
</evidence>
<keyword evidence="5 9" id="KW-0547">Nucleotide-binding</keyword>
<dbReference type="Proteomes" id="UP000607397">
    <property type="component" value="Unassembled WGS sequence"/>
</dbReference>
<dbReference type="SUPFAM" id="SSF55060">
    <property type="entry name" value="GHMP Kinase, C-terminal domain"/>
    <property type="match status" value="1"/>
</dbReference>
<evidence type="ECO:0000256" key="3">
    <source>
        <dbReference type="ARBA" id="ARBA00017473"/>
    </source>
</evidence>
<comment type="pathway">
    <text evidence="9">Isoprenoid biosynthesis; isopentenyl diphosphate biosynthesis via DXP pathway; isopentenyl diphosphate from 1-deoxy-D-xylulose 5-phosphate: step 3/6.</text>
</comment>
<dbReference type="PIRSF" id="PIRSF010376">
    <property type="entry name" value="IspE"/>
    <property type="match status" value="1"/>
</dbReference>
<dbReference type="Pfam" id="PF08544">
    <property type="entry name" value="GHMP_kinases_C"/>
    <property type="match status" value="1"/>
</dbReference>
<keyword evidence="4 9" id="KW-0808">Transferase</keyword>
<evidence type="ECO:0000256" key="7">
    <source>
        <dbReference type="ARBA" id="ARBA00022840"/>
    </source>
</evidence>
<evidence type="ECO:0000256" key="2">
    <source>
        <dbReference type="ARBA" id="ARBA00012052"/>
    </source>
</evidence>
<evidence type="ECO:0000256" key="6">
    <source>
        <dbReference type="ARBA" id="ARBA00022777"/>
    </source>
</evidence>
<dbReference type="GO" id="GO:0050515">
    <property type="term" value="F:4-(cytidine 5'-diphospho)-2-C-methyl-D-erythritol kinase activity"/>
    <property type="evidence" value="ECO:0007669"/>
    <property type="project" value="UniProtKB-UniRule"/>
</dbReference>
<reference evidence="12" key="1">
    <citation type="submission" date="2019-12" db="EMBL/GenBank/DDBJ databases">
        <title>High-Quality draft genome sequences of three cyanobacteria isolated from the limestone walls of the Old Cathedral of Coimbra.</title>
        <authorList>
            <person name="Tiago I."/>
            <person name="Soares F."/>
            <person name="Portugal A."/>
        </authorList>
    </citation>
    <scope>NUCLEOTIDE SEQUENCE [LARGE SCALE GENOMIC DNA]</scope>
    <source>
        <strain evidence="12">C</strain>
    </source>
</reference>
<protein>
    <recommendedName>
        <fullName evidence="3 9">4-diphosphocytidyl-2-C-methyl-D-erythritol kinase</fullName>
        <shortName evidence="9">CMK</shortName>
        <ecNumber evidence="2 9">2.7.1.148</ecNumber>
    </recommendedName>
    <alternativeName>
        <fullName evidence="8 9">4-(cytidine-5'-diphospho)-2-C-methyl-D-erythritol kinase</fullName>
    </alternativeName>
</protein>
<dbReference type="GO" id="GO:0019288">
    <property type="term" value="P:isopentenyl diphosphate biosynthetic process, methylerythritol 4-phosphate pathway"/>
    <property type="evidence" value="ECO:0007669"/>
    <property type="project" value="UniProtKB-UniRule"/>
</dbReference>
<dbReference type="AlphaFoldDB" id="A0A8K1ZXS5"/>
<keyword evidence="6 9" id="KW-0418">Kinase</keyword>
<dbReference type="RefSeq" id="WP_161824518.1">
    <property type="nucleotide sequence ID" value="NZ_WVIC01000008.1"/>
</dbReference>
<evidence type="ECO:0000259" key="10">
    <source>
        <dbReference type="Pfam" id="PF00288"/>
    </source>
</evidence>
<evidence type="ECO:0000313" key="12">
    <source>
        <dbReference type="EMBL" id="NCJ06046.1"/>
    </source>
</evidence>
<feature type="binding site" evidence="9">
    <location>
        <begin position="95"/>
        <end position="105"/>
    </location>
    <ligand>
        <name>ATP</name>
        <dbReference type="ChEBI" id="CHEBI:30616"/>
    </ligand>
</feature>
<gene>
    <name evidence="9" type="primary">ispE</name>
    <name evidence="12" type="ORF">GS597_05860</name>
</gene>
<dbReference type="Gene3D" id="3.30.230.10">
    <property type="match status" value="1"/>
</dbReference>
<comment type="caution">
    <text evidence="12">The sequence shown here is derived from an EMBL/GenBank/DDBJ whole genome shotgun (WGS) entry which is preliminary data.</text>
</comment>
<feature type="active site" evidence="9">
    <location>
        <position position="137"/>
    </location>
</feature>
<comment type="catalytic activity">
    <reaction evidence="9">
        <text>4-CDP-2-C-methyl-D-erythritol + ATP = 4-CDP-2-C-methyl-D-erythritol 2-phosphate + ADP + H(+)</text>
        <dbReference type="Rhea" id="RHEA:18437"/>
        <dbReference type="ChEBI" id="CHEBI:15378"/>
        <dbReference type="ChEBI" id="CHEBI:30616"/>
        <dbReference type="ChEBI" id="CHEBI:57823"/>
        <dbReference type="ChEBI" id="CHEBI:57919"/>
        <dbReference type="ChEBI" id="CHEBI:456216"/>
        <dbReference type="EC" id="2.7.1.148"/>
    </reaction>
</comment>
<name>A0A8K1ZXS5_9CYAN</name>
<dbReference type="UniPathway" id="UPA00056">
    <property type="reaction ID" value="UER00094"/>
</dbReference>
<dbReference type="PANTHER" id="PTHR43527:SF2">
    <property type="entry name" value="4-DIPHOSPHOCYTIDYL-2-C-METHYL-D-ERYTHRITOL KINASE, CHLOROPLASTIC"/>
    <property type="match status" value="1"/>
</dbReference>
<evidence type="ECO:0000256" key="9">
    <source>
        <dbReference type="HAMAP-Rule" id="MF_00061"/>
    </source>
</evidence>